<proteinExistence type="predicted"/>
<feature type="compositionally biased region" description="Polar residues" evidence="1">
    <location>
        <begin position="1"/>
        <end position="17"/>
    </location>
</feature>
<protein>
    <recommendedName>
        <fullName evidence="2">OCIA domain-containing protein</fullName>
    </recommendedName>
</protein>
<evidence type="ECO:0000256" key="1">
    <source>
        <dbReference type="SAM" id="MobiDB-lite"/>
    </source>
</evidence>
<dbReference type="GO" id="GO:0005768">
    <property type="term" value="C:endosome"/>
    <property type="evidence" value="ECO:0007669"/>
    <property type="project" value="TreeGrafter"/>
</dbReference>
<accession>A0AAN9G6J4</accession>
<name>A0AAN9G6J4_9CAEN</name>
<dbReference type="PANTHER" id="PTHR13336">
    <property type="entry name" value="OVARIAN CARCINOMA IMMUNOREACTIVE ANTIGEN"/>
    <property type="match status" value="1"/>
</dbReference>
<reference evidence="3 4" key="1">
    <citation type="submission" date="2024-02" db="EMBL/GenBank/DDBJ databases">
        <title>Chromosome-scale genome assembly of the rough periwinkle Littorina saxatilis.</title>
        <authorList>
            <person name="De Jode A."/>
            <person name="Faria R."/>
            <person name="Formenti G."/>
            <person name="Sims Y."/>
            <person name="Smith T.P."/>
            <person name="Tracey A."/>
            <person name="Wood J.M.D."/>
            <person name="Zagrodzka Z.B."/>
            <person name="Johannesson K."/>
            <person name="Butlin R.K."/>
            <person name="Leder E.H."/>
        </authorList>
    </citation>
    <scope>NUCLEOTIDE SEQUENCE [LARGE SCALE GENOMIC DNA]</scope>
    <source>
        <strain evidence="3">Snail1</strain>
        <tissue evidence="3">Muscle</tissue>
    </source>
</reference>
<organism evidence="3 4">
    <name type="scientific">Littorina saxatilis</name>
    <dbReference type="NCBI Taxonomy" id="31220"/>
    <lineage>
        <taxon>Eukaryota</taxon>
        <taxon>Metazoa</taxon>
        <taxon>Spiralia</taxon>
        <taxon>Lophotrochozoa</taxon>
        <taxon>Mollusca</taxon>
        <taxon>Gastropoda</taxon>
        <taxon>Caenogastropoda</taxon>
        <taxon>Littorinimorpha</taxon>
        <taxon>Littorinoidea</taxon>
        <taxon>Littorinidae</taxon>
        <taxon>Littorina</taxon>
    </lineage>
</organism>
<feature type="compositionally biased region" description="Low complexity" evidence="1">
    <location>
        <begin position="232"/>
        <end position="249"/>
    </location>
</feature>
<dbReference type="PANTHER" id="PTHR13336:SF3">
    <property type="entry name" value="OCIA DOMAIN-CONTAINING PROTEIN 1"/>
    <property type="match status" value="1"/>
</dbReference>
<evidence type="ECO:0000313" key="4">
    <source>
        <dbReference type="Proteomes" id="UP001374579"/>
    </source>
</evidence>
<evidence type="ECO:0000313" key="3">
    <source>
        <dbReference type="EMBL" id="KAK7097186.1"/>
    </source>
</evidence>
<dbReference type="AlphaFoldDB" id="A0AAN9G6J4"/>
<dbReference type="EMBL" id="JBAMIC010000013">
    <property type="protein sequence ID" value="KAK7097186.1"/>
    <property type="molecule type" value="Genomic_DNA"/>
</dbReference>
<dbReference type="Proteomes" id="UP001374579">
    <property type="component" value="Unassembled WGS sequence"/>
</dbReference>
<feature type="region of interest" description="Disordered" evidence="1">
    <location>
        <begin position="159"/>
        <end position="277"/>
    </location>
</feature>
<feature type="region of interest" description="Disordered" evidence="1">
    <location>
        <begin position="1"/>
        <end position="41"/>
    </location>
</feature>
<keyword evidence="4" id="KW-1185">Reference proteome</keyword>
<feature type="compositionally biased region" description="Low complexity" evidence="1">
    <location>
        <begin position="165"/>
        <end position="175"/>
    </location>
</feature>
<gene>
    <name evidence="3" type="ORF">V1264_004199</name>
</gene>
<feature type="domain" description="OCIA" evidence="2">
    <location>
        <begin position="40"/>
        <end position="116"/>
    </location>
</feature>
<evidence type="ECO:0000259" key="2">
    <source>
        <dbReference type="Pfam" id="PF07051"/>
    </source>
</evidence>
<feature type="compositionally biased region" description="Basic and acidic residues" evidence="1">
    <location>
        <begin position="179"/>
        <end position="201"/>
    </location>
</feature>
<dbReference type="Pfam" id="PF07051">
    <property type="entry name" value="OCIA"/>
    <property type="match status" value="1"/>
</dbReference>
<dbReference type="InterPro" id="IPR040187">
    <property type="entry name" value="OCAD1/2"/>
</dbReference>
<feature type="compositionally biased region" description="Basic and acidic residues" evidence="1">
    <location>
        <begin position="210"/>
        <end position="225"/>
    </location>
</feature>
<dbReference type="InterPro" id="IPR009764">
    <property type="entry name" value="OCIA_dom"/>
</dbReference>
<comment type="caution">
    <text evidence="3">The sequence shown here is derived from an EMBL/GenBank/DDBJ whole genome shotgun (WGS) entry which is preliminary data.</text>
</comment>
<sequence>MASGPSSGPYSGTQQAQGGEPYPESVRSNPHLPQPKGPRLSQEEIKVLQECTQESFWYRCVPLAMAFGGATAYLFKAGYIKPSPRWGTIPKTSGAVFIAYILGKLSYQPACQQKILEKIPDSNLAQSIRKSRGMETVYTSELSSDAGPEMGFIQSKPRMREEYSSMDSMSASGDSRTGNIKELDDNQRPSMDREVRQRDDVAAVPQRTLTYEELRQQNRLEHERTLATSPNSPFRQRPFPAQQPSAPSADQPPPQPSGRQSESVPRGRKNIYGDVID</sequence>